<keyword evidence="7" id="KW-1185">Reference proteome</keyword>
<keyword evidence="3" id="KW-1133">Transmembrane helix</keyword>
<dbReference type="Gene3D" id="2.60.120.920">
    <property type="match status" value="1"/>
</dbReference>
<keyword evidence="4" id="KW-0472">Membrane</keyword>
<evidence type="ECO:0000313" key="6">
    <source>
        <dbReference type="EMBL" id="EMC98925.1"/>
    </source>
</evidence>
<keyword evidence="2" id="KW-0812">Transmembrane</keyword>
<dbReference type="Proteomes" id="UP000011761">
    <property type="component" value="Unassembled WGS sequence"/>
</dbReference>
<feature type="non-terminal residue" evidence="6">
    <location>
        <position position="1"/>
    </location>
</feature>
<evidence type="ECO:0000256" key="1">
    <source>
        <dbReference type="ARBA" id="ARBA00004370"/>
    </source>
</evidence>
<protein>
    <recommendedName>
        <fullName evidence="8">SPRY domain-containing protein</fullName>
    </recommendedName>
</protein>
<organism evidence="6 7">
    <name type="scientific">Baudoinia panamericana (strain UAMH 10762)</name>
    <name type="common">Angels' share fungus</name>
    <name type="synonym">Baudoinia compniacensis (strain UAMH 10762)</name>
    <dbReference type="NCBI Taxonomy" id="717646"/>
    <lineage>
        <taxon>Eukaryota</taxon>
        <taxon>Fungi</taxon>
        <taxon>Dikarya</taxon>
        <taxon>Ascomycota</taxon>
        <taxon>Pezizomycotina</taxon>
        <taxon>Dothideomycetes</taxon>
        <taxon>Dothideomycetidae</taxon>
        <taxon>Mycosphaerellales</taxon>
        <taxon>Teratosphaeriaceae</taxon>
        <taxon>Baudoinia</taxon>
    </lineage>
</organism>
<dbReference type="GO" id="GO:0016020">
    <property type="term" value="C:membrane"/>
    <property type="evidence" value="ECO:0007669"/>
    <property type="project" value="UniProtKB-SubCell"/>
</dbReference>
<dbReference type="OrthoDB" id="25503at2759"/>
<proteinExistence type="predicted"/>
<dbReference type="AlphaFoldDB" id="M2NIK4"/>
<dbReference type="EMBL" id="KB445552">
    <property type="protein sequence ID" value="EMC98925.1"/>
    <property type="molecule type" value="Genomic_DNA"/>
</dbReference>
<dbReference type="PANTHER" id="PTHR12864">
    <property type="entry name" value="RAN BINDING PROTEIN 9-RELATED"/>
    <property type="match status" value="1"/>
</dbReference>
<reference evidence="6 7" key="1">
    <citation type="journal article" date="2012" name="PLoS Pathog.">
        <title>Diverse lifestyles and strategies of plant pathogenesis encoded in the genomes of eighteen Dothideomycetes fungi.</title>
        <authorList>
            <person name="Ohm R.A."/>
            <person name="Feau N."/>
            <person name="Henrissat B."/>
            <person name="Schoch C.L."/>
            <person name="Horwitz B.A."/>
            <person name="Barry K.W."/>
            <person name="Condon B.J."/>
            <person name="Copeland A.C."/>
            <person name="Dhillon B."/>
            <person name="Glaser F."/>
            <person name="Hesse C.N."/>
            <person name="Kosti I."/>
            <person name="LaButti K."/>
            <person name="Lindquist E.A."/>
            <person name="Lucas S."/>
            <person name="Salamov A.A."/>
            <person name="Bradshaw R.E."/>
            <person name="Ciuffetti L."/>
            <person name="Hamelin R.C."/>
            <person name="Kema G.H.J."/>
            <person name="Lawrence C."/>
            <person name="Scott J.A."/>
            <person name="Spatafora J.W."/>
            <person name="Turgeon B.G."/>
            <person name="de Wit P.J.G.M."/>
            <person name="Zhong S."/>
            <person name="Goodwin S.B."/>
            <person name="Grigoriev I.V."/>
        </authorList>
    </citation>
    <scope>NUCLEOTIDE SEQUENCE [LARGE SCALE GENOMIC DNA]</scope>
    <source>
        <strain evidence="6 7">UAMH 10762</strain>
    </source>
</reference>
<sequence>NQRAMSEKYAPPPGPPPTWKDSQQQSLQRADYEPPSGPPPGYQAAADDYAPPPGPPPSHSEKEQEPPPYDPWLAVPDSSFLPPPPSFQDDRSPTANATADDAERGHAWCAKNPLWRPTSQPPQTLQRIANGDLRLTTPPRTKNVASYEPGFGRTHVKTTAACGDTIFLSDLPVYTATTHSPTTIYYELKVLSMGHISRTGEADAGIALGFLAPPYPSWRLPGWHRASLAVHGDDGRRYVNNTLGGKDFTQAFRKGDVVGIGMTFSPPVYQGGTPRVDVFFTRNGKRDGAWDLHEERDRDATEGNVYGLEGKHDLLAAVGCFGAVEFEVRFRKQDWLFKL</sequence>
<dbReference type="InterPro" id="IPR050618">
    <property type="entry name" value="Ubq-SigPath_Reg"/>
</dbReference>
<evidence type="ECO:0000256" key="4">
    <source>
        <dbReference type="ARBA" id="ARBA00023136"/>
    </source>
</evidence>
<evidence type="ECO:0000256" key="2">
    <source>
        <dbReference type="ARBA" id="ARBA00022692"/>
    </source>
</evidence>
<dbReference type="HOGENOM" id="CLU_026654_0_0_1"/>
<dbReference type="STRING" id="717646.M2NIK4"/>
<evidence type="ECO:0000313" key="7">
    <source>
        <dbReference type="Proteomes" id="UP000011761"/>
    </source>
</evidence>
<gene>
    <name evidence="6" type="ORF">BAUCODRAFT_66048</name>
</gene>
<dbReference type="GeneID" id="19116253"/>
<dbReference type="InterPro" id="IPR035780">
    <property type="entry name" value="SPRY_Ssh4-like"/>
</dbReference>
<evidence type="ECO:0008006" key="8">
    <source>
        <dbReference type="Google" id="ProtNLM"/>
    </source>
</evidence>
<evidence type="ECO:0000256" key="5">
    <source>
        <dbReference type="SAM" id="MobiDB-lite"/>
    </source>
</evidence>
<dbReference type="InterPro" id="IPR043136">
    <property type="entry name" value="B30.2/SPRY_sf"/>
</dbReference>
<name>M2NIK4_BAUPA</name>
<dbReference type="KEGG" id="bcom:BAUCODRAFT_66048"/>
<dbReference type="RefSeq" id="XP_007673790.1">
    <property type="nucleotide sequence ID" value="XM_007675600.1"/>
</dbReference>
<evidence type="ECO:0000256" key="3">
    <source>
        <dbReference type="ARBA" id="ARBA00022989"/>
    </source>
</evidence>
<feature type="region of interest" description="Disordered" evidence="5">
    <location>
        <begin position="1"/>
        <end position="104"/>
    </location>
</feature>
<comment type="subcellular location">
    <subcellularLocation>
        <location evidence="1">Membrane</location>
    </subcellularLocation>
</comment>
<accession>M2NIK4</accession>
<dbReference type="CDD" id="cd12910">
    <property type="entry name" value="SPRY_SSH4_like"/>
    <property type="match status" value="1"/>
</dbReference>
<dbReference type="OMA" id="PPPYHDW"/>
<dbReference type="eggNOG" id="KOG1477">
    <property type="taxonomic scope" value="Eukaryota"/>
</dbReference>